<sequence>MTILAVKFPMFCLHVIDLDQSSVTFGGWLEDTSLVDKYTISEEAYNKREGTFRKFKEKFASKNPSTVETKISNNNTEDLCANIKVRQSHWTLVSGVQYDEPLGKHDDMVKGVRYFDALHLMVQWLGQKRYFFFEDLKKLLVLDL</sequence>
<gene>
    <name evidence="1" type="ORF">L6164_009324</name>
</gene>
<name>A0ACB9PPX3_BAUVA</name>
<organism evidence="1 2">
    <name type="scientific">Bauhinia variegata</name>
    <name type="common">Purple orchid tree</name>
    <name type="synonym">Phanera variegata</name>
    <dbReference type="NCBI Taxonomy" id="167791"/>
    <lineage>
        <taxon>Eukaryota</taxon>
        <taxon>Viridiplantae</taxon>
        <taxon>Streptophyta</taxon>
        <taxon>Embryophyta</taxon>
        <taxon>Tracheophyta</taxon>
        <taxon>Spermatophyta</taxon>
        <taxon>Magnoliopsida</taxon>
        <taxon>eudicotyledons</taxon>
        <taxon>Gunneridae</taxon>
        <taxon>Pentapetalae</taxon>
        <taxon>rosids</taxon>
        <taxon>fabids</taxon>
        <taxon>Fabales</taxon>
        <taxon>Fabaceae</taxon>
        <taxon>Cercidoideae</taxon>
        <taxon>Cercideae</taxon>
        <taxon>Bauhiniinae</taxon>
        <taxon>Bauhinia</taxon>
    </lineage>
</organism>
<protein>
    <submittedName>
        <fullName evidence="1">Uncharacterized protein</fullName>
    </submittedName>
</protein>
<keyword evidence="2" id="KW-1185">Reference proteome</keyword>
<evidence type="ECO:0000313" key="1">
    <source>
        <dbReference type="EMBL" id="KAI4348620.1"/>
    </source>
</evidence>
<dbReference type="EMBL" id="CM039429">
    <property type="protein sequence ID" value="KAI4348620.1"/>
    <property type="molecule type" value="Genomic_DNA"/>
</dbReference>
<comment type="caution">
    <text evidence="1">The sequence shown here is derived from an EMBL/GenBank/DDBJ whole genome shotgun (WGS) entry which is preliminary data.</text>
</comment>
<proteinExistence type="predicted"/>
<evidence type="ECO:0000313" key="2">
    <source>
        <dbReference type="Proteomes" id="UP000828941"/>
    </source>
</evidence>
<dbReference type="Proteomes" id="UP000828941">
    <property type="component" value="Chromosome 4"/>
</dbReference>
<reference evidence="1 2" key="1">
    <citation type="journal article" date="2022" name="DNA Res.">
        <title>Chromosomal-level genome assembly of the orchid tree Bauhinia variegata (Leguminosae; Cercidoideae) supports the allotetraploid origin hypothesis of Bauhinia.</title>
        <authorList>
            <person name="Zhong Y."/>
            <person name="Chen Y."/>
            <person name="Zheng D."/>
            <person name="Pang J."/>
            <person name="Liu Y."/>
            <person name="Luo S."/>
            <person name="Meng S."/>
            <person name="Qian L."/>
            <person name="Wei D."/>
            <person name="Dai S."/>
            <person name="Zhou R."/>
        </authorList>
    </citation>
    <scope>NUCLEOTIDE SEQUENCE [LARGE SCALE GENOMIC DNA]</scope>
    <source>
        <strain evidence="1">BV-YZ2020</strain>
    </source>
</reference>
<accession>A0ACB9PPX3</accession>